<keyword evidence="3" id="KW-1185">Reference proteome</keyword>
<evidence type="ECO:0000313" key="2">
    <source>
        <dbReference type="EMBL" id="KAB1220304.1"/>
    </source>
</evidence>
<evidence type="ECO:0000256" key="1">
    <source>
        <dbReference type="SAM" id="MobiDB-lite"/>
    </source>
</evidence>
<gene>
    <name evidence="2" type="ORF">CJ030_MR3G019050</name>
</gene>
<dbReference type="OrthoDB" id="998583at2759"/>
<feature type="compositionally biased region" description="Low complexity" evidence="1">
    <location>
        <begin position="68"/>
        <end position="84"/>
    </location>
</feature>
<proteinExistence type="predicted"/>
<dbReference type="Proteomes" id="UP000516437">
    <property type="component" value="Chromosome 3"/>
</dbReference>
<evidence type="ECO:0000313" key="3">
    <source>
        <dbReference type="Proteomes" id="UP000516437"/>
    </source>
</evidence>
<sequence>MSMRKSLKTWVTSRLFVLGITILVVSAQFSLGECRSLRSPSGTAMAACKQVDGADQSGVGMASFVVSANNSSSSRPSLRRNLASTLSSGPSKRGGGH</sequence>
<reference evidence="2 3" key="1">
    <citation type="journal article" date="2019" name="Plant Biotechnol. J.">
        <title>The red bayberry genome and genetic basis of sex determination.</title>
        <authorList>
            <person name="Jia H.M."/>
            <person name="Jia H.J."/>
            <person name="Cai Q.L."/>
            <person name="Wang Y."/>
            <person name="Zhao H.B."/>
            <person name="Yang W.F."/>
            <person name="Wang G.Y."/>
            <person name="Li Y.H."/>
            <person name="Zhan D.L."/>
            <person name="Shen Y.T."/>
            <person name="Niu Q.F."/>
            <person name="Chang L."/>
            <person name="Qiu J."/>
            <person name="Zhao L."/>
            <person name="Xie H.B."/>
            <person name="Fu W.Y."/>
            <person name="Jin J."/>
            <person name="Li X.W."/>
            <person name="Jiao Y."/>
            <person name="Zhou C.C."/>
            <person name="Tu T."/>
            <person name="Chai C.Y."/>
            <person name="Gao J.L."/>
            <person name="Fan L.J."/>
            <person name="van de Weg E."/>
            <person name="Wang J.Y."/>
            <person name="Gao Z.S."/>
        </authorList>
    </citation>
    <scope>NUCLEOTIDE SEQUENCE [LARGE SCALE GENOMIC DNA]</scope>
    <source>
        <tissue evidence="2">Leaves</tissue>
    </source>
</reference>
<feature type="region of interest" description="Disordered" evidence="1">
    <location>
        <begin position="68"/>
        <end position="97"/>
    </location>
</feature>
<comment type="caution">
    <text evidence="2">The sequence shown here is derived from an EMBL/GenBank/DDBJ whole genome shotgun (WGS) entry which is preliminary data.</text>
</comment>
<accession>A0A6A1W4X8</accession>
<protein>
    <submittedName>
        <fullName evidence="2">Uncharacterized protein</fullName>
    </submittedName>
</protein>
<name>A0A6A1W4X8_9ROSI</name>
<organism evidence="2 3">
    <name type="scientific">Morella rubra</name>
    <name type="common">Chinese bayberry</name>
    <dbReference type="NCBI Taxonomy" id="262757"/>
    <lineage>
        <taxon>Eukaryota</taxon>
        <taxon>Viridiplantae</taxon>
        <taxon>Streptophyta</taxon>
        <taxon>Embryophyta</taxon>
        <taxon>Tracheophyta</taxon>
        <taxon>Spermatophyta</taxon>
        <taxon>Magnoliopsida</taxon>
        <taxon>eudicotyledons</taxon>
        <taxon>Gunneridae</taxon>
        <taxon>Pentapetalae</taxon>
        <taxon>rosids</taxon>
        <taxon>fabids</taxon>
        <taxon>Fagales</taxon>
        <taxon>Myricaceae</taxon>
        <taxon>Morella</taxon>
    </lineage>
</organism>
<dbReference type="EMBL" id="RXIC02000021">
    <property type="protein sequence ID" value="KAB1220304.1"/>
    <property type="molecule type" value="Genomic_DNA"/>
</dbReference>
<dbReference type="AlphaFoldDB" id="A0A6A1W4X8"/>